<name>A0A1R0H0N2_9FUNG</name>
<dbReference type="Gene3D" id="3.90.230.10">
    <property type="entry name" value="Creatinase/methionine aminopeptidase superfamily"/>
    <property type="match status" value="1"/>
</dbReference>
<reference evidence="2 3" key="1">
    <citation type="journal article" date="2016" name="Mol. Biol. Evol.">
        <title>Genome-Wide Survey of Gut Fungi (Harpellales) Reveals the First Horizontally Transferred Ubiquitin Gene from a Mosquito Host.</title>
        <authorList>
            <person name="Wang Y."/>
            <person name="White M.M."/>
            <person name="Kvist S."/>
            <person name="Moncalvo J.M."/>
        </authorList>
    </citation>
    <scope>NUCLEOTIDE SEQUENCE [LARGE SCALE GENOMIC DNA]</scope>
    <source>
        <strain evidence="2 3">ALG-7-W6</strain>
    </source>
</reference>
<dbReference type="PANTHER" id="PTHR43330:SF8">
    <property type="entry name" value="METHIONINE AMINOPEPTIDASE 1D, MITOCHONDRIAL"/>
    <property type="match status" value="1"/>
</dbReference>
<evidence type="ECO:0000313" key="2">
    <source>
        <dbReference type="EMBL" id="OLY82697.1"/>
    </source>
</evidence>
<dbReference type="EMBL" id="LSSL01001317">
    <property type="protein sequence ID" value="OLY82697.1"/>
    <property type="molecule type" value="Genomic_DNA"/>
</dbReference>
<comment type="caution">
    <text evidence="2">The sequence shown here is derived from an EMBL/GenBank/DDBJ whole genome shotgun (WGS) entry which is preliminary data.</text>
</comment>
<dbReference type="PANTHER" id="PTHR43330">
    <property type="entry name" value="METHIONINE AMINOPEPTIDASE"/>
    <property type="match status" value="1"/>
</dbReference>
<dbReference type="InterPro" id="IPR036005">
    <property type="entry name" value="Creatinase/aminopeptidase-like"/>
</dbReference>
<feature type="domain" description="Peptidase M24" evidence="1">
    <location>
        <begin position="119"/>
        <end position="188"/>
    </location>
</feature>
<keyword evidence="2" id="KW-0031">Aminopeptidase</keyword>
<keyword evidence="3" id="KW-1185">Reference proteome</keyword>
<gene>
    <name evidence="2" type="ORF">AYI68_g3168</name>
</gene>
<dbReference type="InterPro" id="IPR000994">
    <property type="entry name" value="Pept_M24"/>
</dbReference>
<accession>A0A1R0H0N2</accession>
<dbReference type="Proteomes" id="UP000187455">
    <property type="component" value="Unassembled WGS sequence"/>
</dbReference>
<evidence type="ECO:0000313" key="3">
    <source>
        <dbReference type="Proteomes" id="UP000187455"/>
    </source>
</evidence>
<dbReference type="Pfam" id="PF00557">
    <property type="entry name" value="Peptidase_M24"/>
    <property type="match status" value="1"/>
</dbReference>
<dbReference type="AlphaFoldDB" id="A0A1R0H0N2"/>
<dbReference type="SUPFAM" id="SSF55920">
    <property type="entry name" value="Creatinase/aminopeptidase"/>
    <property type="match status" value="1"/>
</dbReference>
<dbReference type="GO" id="GO:0070006">
    <property type="term" value="F:metalloaminopeptidase activity"/>
    <property type="evidence" value="ECO:0007669"/>
    <property type="project" value="TreeGrafter"/>
</dbReference>
<keyword evidence="2" id="KW-0645">Protease</keyword>
<keyword evidence="2" id="KW-0378">Hydrolase</keyword>
<organism evidence="2 3">
    <name type="scientific">Smittium mucronatum</name>
    <dbReference type="NCBI Taxonomy" id="133383"/>
    <lineage>
        <taxon>Eukaryota</taxon>
        <taxon>Fungi</taxon>
        <taxon>Fungi incertae sedis</taxon>
        <taxon>Zoopagomycota</taxon>
        <taxon>Kickxellomycotina</taxon>
        <taxon>Harpellomycetes</taxon>
        <taxon>Harpellales</taxon>
        <taxon>Legeriomycetaceae</taxon>
        <taxon>Smittium</taxon>
    </lineage>
</organism>
<proteinExistence type="predicted"/>
<dbReference type="OrthoDB" id="3209743at2759"/>
<dbReference type="STRING" id="133383.A0A1R0H0N2"/>
<protein>
    <submittedName>
        <fullName evidence="2">Methionine aminopeptidase 1D, mitochondrial</fullName>
    </submittedName>
</protein>
<sequence>MKSILKTEKACISLITSFSSSRQVSFGLRNNVVFGSPNLAKRFYAGRSSTKRASPNSFGSFERIVPKSLSLKKPLPKNPDFNKVPSNVLRPEYSLTGEPSRFIHEIPIIDLQDSELLSKIRNANRLAANTLKYAGSLVTPGITTAEIDSLVHNYIISNNAYPSPLNYYGFPKSICTSINNIVAHGIPDK</sequence>
<evidence type="ECO:0000259" key="1">
    <source>
        <dbReference type="Pfam" id="PF00557"/>
    </source>
</evidence>